<accession>A0ABW2BJT6</accession>
<reference evidence="2" key="1">
    <citation type="journal article" date="2019" name="Int. J. Syst. Evol. Microbiol.">
        <title>The Global Catalogue of Microorganisms (GCM) 10K type strain sequencing project: providing services to taxonomists for standard genome sequencing and annotation.</title>
        <authorList>
            <consortium name="The Broad Institute Genomics Platform"/>
            <consortium name="The Broad Institute Genome Sequencing Center for Infectious Disease"/>
            <person name="Wu L."/>
            <person name="Ma J."/>
        </authorList>
    </citation>
    <scope>NUCLEOTIDE SEQUENCE [LARGE SCALE GENOMIC DNA]</scope>
    <source>
        <strain evidence="2">CCUG 48316</strain>
    </source>
</reference>
<protein>
    <submittedName>
        <fullName evidence="1">Uncharacterized protein</fullName>
    </submittedName>
</protein>
<dbReference type="RefSeq" id="WP_378975438.1">
    <property type="nucleotide sequence ID" value="NZ_JBHSWN010000001.1"/>
</dbReference>
<name>A0ABW2BJT6_9HYPH</name>
<keyword evidence="2" id="KW-1185">Reference proteome</keyword>
<dbReference type="EMBL" id="JBHSWN010000001">
    <property type="protein sequence ID" value="MFC6790246.1"/>
    <property type="molecule type" value="Genomic_DNA"/>
</dbReference>
<evidence type="ECO:0000313" key="2">
    <source>
        <dbReference type="Proteomes" id="UP001596292"/>
    </source>
</evidence>
<organism evidence="1 2">
    <name type="scientific">Methylobacterium komagatae</name>
    <dbReference type="NCBI Taxonomy" id="374425"/>
    <lineage>
        <taxon>Bacteria</taxon>
        <taxon>Pseudomonadati</taxon>
        <taxon>Pseudomonadota</taxon>
        <taxon>Alphaproteobacteria</taxon>
        <taxon>Hyphomicrobiales</taxon>
        <taxon>Methylobacteriaceae</taxon>
        <taxon>Methylobacterium</taxon>
    </lineage>
</organism>
<comment type="caution">
    <text evidence="1">The sequence shown here is derived from an EMBL/GenBank/DDBJ whole genome shotgun (WGS) entry which is preliminary data.</text>
</comment>
<proteinExistence type="predicted"/>
<gene>
    <name evidence="1" type="ORF">ACFQE0_11850</name>
</gene>
<dbReference type="Proteomes" id="UP001596292">
    <property type="component" value="Unassembled WGS sequence"/>
</dbReference>
<sequence length="93" mass="10380">MIVGSVAATSVLAAPACIEARRKVDEAAALRHQVRQDMRLGDHDRVCDTLDEIGDRYNDARDAFEDCGQGVIAIDLRDELRQLRIAKKINRCD</sequence>
<evidence type="ECO:0000313" key="1">
    <source>
        <dbReference type="EMBL" id="MFC6790246.1"/>
    </source>
</evidence>